<evidence type="ECO:0000313" key="2">
    <source>
        <dbReference type="EMBL" id="KAK9759677.1"/>
    </source>
</evidence>
<dbReference type="InterPro" id="IPR041157">
    <property type="entry name" value="PUD1/2"/>
</dbReference>
<organism evidence="2 3">
    <name type="scientific">Basidiobolus ranarum</name>
    <dbReference type="NCBI Taxonomy" id="34480"/>
    <lineage>
        <taxon>Eukaryota</taxon>
        <taxon>Fungi</taxon>
        <taxon>Fungi incertae sedis</taxon>
        <taxon>Zoopagomycota</taxon>
        <taxon>Entomophthoromycotina</taxon>
        <taxon>Basidiobolomycetes</taxon>
        <taxon>Basidiobolales</taxon>
        <taxon>Basidiobolaceae</taxon>
        <taxon>Basidiobolus</taxon>
    </lineage>
</organism>
<dbReference type="Pfam" id="PF18457">
    <property type="entry name" value="PUD1_2"/>
    <property type="match status" value="1"/>
</dbReference>
<dbReference type="EMBL" id="JASJQH010003302">
    <property type="protein sequence ID" value="KAK9759677.1"/>
    <property type="molecule type" value="Genomic_DNA"/>
</dbReference>
<dbReference type="Proteomes" id="UP001479436">
    <property type="component" value="Unassembled WGS sequence"/>
</dbReference>
<evidence type="ECO:0000313" key="3">
    <source>
        <dbReference type="Proteomes" id="UP001479436"/>
    </source>
</evidence>
<feature type="non-terminal residue" evidence="2">
    <location>
        <position position="72"/>
    </location>
</feature>
<reference evidence="2 3" key="1">
    <citation type="submission" date="2023-04" db="EMBL/GenBank/DDBJ databases">
        <title>Genome of Basidiobolus ranarum AG-B5.</title>
        <authorList>
            <person name="Stajich J.E."/>
            <person name="Carter-House D."/>
            <person name="Gryganskyi A."/>
        </authorList>
    </citation>
    <scope>NUCLEOTIDE SEQUENCE [LARGE SCALE GENOMIC DNA]</scope>
    <source>
        <strain evidence="2 3">AG-B5</strain>
    </source>
</reference>
<dbReference type="Gene3D" id="2.60.40.3820">
    <property type="match status" value="1"/>
</dbReference>
<gene>
    <name evidence="2" type="ORF">K7432_017061</name>
</gene>
<evidence type="ECO:0000259" key="1">
    <source>
        <dbReference type="Pfam" id="PF18457"/>
    </source>
</evidence>
<keyword evidence="3" id="KW-1185">Reference proteome</keyword>
<accession>A0ABR2WDV4</accession>
<protein>
    <recommendedName>
        <fullName evidence="1">Up-regulated in Daf-2 domain-containing protein</fullName>
    </recommendedName>
</protein>
<sequence>MAATHRIAKVEVHNETSGPIYAVSVVHKYSNVYKNRKEWTEIGSGQSTCDNPMTIDYDTGALTIGKDWWLIT</sequence>
<name>A0ABR2WDV4_9FUNG</name>
<proteinExistence type="predicted"/>
<comment type="caution">
    <text evidence="2">The sequence shown here is derived from an EMBL/GenBank/DDBJ whole genome shotgun (WGS) entry which is preliminary data.</text>
</comment>
<feature type="domain" description="Up-regulated in Daf-2" evidence="1">
    <location>
        <begin position="4"/>
        <end position="72"/>
    </location>
</feature>